<proteinExistence type="predicted"/>
<dbReference type="Proteomes" id="UP000606786">
    <property type="component" value="Unassembled WGS sequence"/>
</dbReference>
<reference evidence="1" key="1">
    <citation type="submission" date="2020-11" db="EMBL/GenBank/DDBJ databases">
        <authorList>
            <person name="Whitehead M."/>
        </authorList>
    </citation>
    <scope>NUCLEOTIDE SEQUENCE</scope>
    <source>
        <strain evidence="1">EGII</strain>
    </source>
</reference>
<dbReference type="EMBL" id="CAJHJT010000056">
    <property type="protein sequence ID" value="CAD7011658.1"/>
    <property type="molecule type" value="Genomic_DNA"/>
</dbReference>
<name>A0A811V696_CERCA</name>
<dbReference type="AlphaFoldDB" id="A0A811V696"/>
<organism evidence="1 2">
    <name type="scientific">Ceratitis capitata</name>
    <name type="common">Mediterranean fruit fly</name>
    <name type="synonym">Tephritis capitata</name>
    <dbReference type="NCBI Taxonomy" id="7213"/>
    <lineage>
        <taxon>Eukaryota</taxon>
        <taxon>Metazoa</taxon>
        <taxon>Ecdysozoa</taxon>
        <taxon>Arthropoda</taxon>
        <taxon>Hexapoda</taxon>
        <taxon>Insecta</taxon>
        <taxon>Pterygota</taxon>
        <taxon>Neoptera</taxon>
        <taxon>Endopterygota</taxon>
        <taxon>Diptera</taxon>
        <taxon>Brachycera</taxon>
        <taxon>Muscomorpha</taxon>
        <taxon>Tephritoidea</taxon>
        <taxon>Tephritidae</taxon>
        <taxon>Ceratitis</taxon>
        <taxon>Ceratitis</taxon>
    </lineage>
</organism>
<sequence>MFFHFSGKACCGTFGPTLYAMLKLYHIPTAFCWRGATTEPCLYRLTATTISPQQAAEAAIVILVVRQQQQQQKYE</sequence>
<evidence type="ECO:0000313" key="1">
    <source>
        <dbReference type="EMBL" id="CAD7011658.1"/>
    </source>
</evidence>
<protein>
    <submittedName>
        <fullName evidence="1">(Mediterranean fruit fly) hypothetical protein</fullName>
    </submittedName>
</protein>
<gene>
    <name evidence="1" type="ORF">CCAP1982_LOCUS19744</name>
</gene>
<accession>A0A811V696</accession>
<keyword evidence="2" id="KW-1185">Reference proteome</keyword>
<evidence type="ECO:0000313" key="2">
    <source>
        <dbReference type="Proteomes" id="UP000606786"/>
    </source>
</evidence>
<comment type="caution">
    <text evidence="1">The sequence shown here is derived from an EMBL/GenBank/DDBJ whole genome shotgun (WGS) entry which is preliminary data.</text>
</comment>